<proteinExistence type="predicted"/>
<dbReference type="Proteomes" id="UP000214646">
    <property type="component" value="Unassembled WGS sequence"/>
</dbReference>
<dbReference type="AlphaFoldDB" id="A0A225DCZ4"/>
<dbReference type="EMBL" id="NIDE01000020">
    <property type="protein sequence ID" value="OWK34275.1"/>
    <property type="molecule type" value="Genomic_DNA"/>
</dbReference>
<evidence type="ECO:0000313" key="1">
    <source>
        <dbReference type="EMBL" id="OWK34275.1"/>
    </source>
</evidence>
<accession>A0A225DCZ4</accession>
<protein>
    <submittedName>
        <fullName evidence="1">Uncharacterized protein</fullName>
    </submittedName>
</protein>
<reference evidence="2" key="1">
    <citation type="submission" date="2017-06" db="EMBL/GenBank/DDBJ databases">
        <title>Genome analysis of Fimbriiglobus ruber SP5, the first member of the order Planctomycetales with confirmed chitinolytic capability.</title>
        <authorList>
            <person name="Ravin N.V."/>
            <person name="Rakitin A.L."/>
            <person name="Ivanova A.A."/>
            <person name="Beletsky A.V."/>
            <person name="Kulichevskaya I.S."/>
            <person name="Mardanov A.V."/>
            <person name="Dedysh S.N."/>
        </authorList>
    </citation>
    <scope>NUCLEOTIDE SEQUENCE [LARGE SCALE GENOMIC DNA]</scope>
    <source>
        <strain evidence="2">SP5</strain>
    </source>
</reference>
<sequence>MAVEYDTSFVCGGTYEDGVIYVDPNGNAIDLTGWKATLTAIAPCGGGTVFTLSTETDPPTIATLGSTGAINWTVAQATTWGIQTGGLLAAGQTCVVLTYQLNIYNPSLNTIDPLGTATPLAYGSMTAFRGRIAPP</sequence>
<comment type="caution">
    <text evidence="1">The sequence shown here is derived from an EMBL/GenBank/DDBJ whole genome shotgun (WGS) entry which is preliminary data.</text>
</comment>
<gene>
    <name evidence="1" type="ORF">FRUB_10246</name>
</gene>
<organism evidence="1 2">
    <name type="scientific">Fimbriiglobus ruber</name>
    <dbReference type="NCBI Taxonomy" id="1908690"/>
    <lineage>
        <taxon>Bacteria</taxon>
        <taxon>Pseudomonadati</taxon>
        <taxon>Planctomycetota</taxon>
        <taxon>Planctomycetia</taxon>
        <taxon>Gemmatales</taxon>
        <taxon>Gemmataceae</taxon>
        <taxon>Fimbriiglobus</taxon>
    </lineage>
</organism>
<keyword evidence="2" id="KW-1185">Reference proteome</keyword>
<dbReference type="RefSeq" id="WP_143394011.1">
    <property type="nucleotide sequence ID" value="NZ_NIDE01000020.1"/>
</dbReference>
<name>A0A225DCZ4_9BACT</name>
<evidence type="ECO:0000313" key="2">
    <source>
        <dbReference type="Proteomes" id="UP000214646"/>
    </source>
</evidence>